<feature type="compositionally biased region" description="Polar residues" evidence="7">
    <location>
        <begin position="57"/>
        <end position="66"/>
    </location>
</feature>
<comment type="caution">
    <text evidence="10">The sequence shown here is derived from an EMBL/GenBank/DDBJ whole genome shotgun (WGS) entry which is preliminary data.</text>
</comment>
<dbReference type="InterPro" id="IPR016024">
    <property type="entry name" value="ARM-type_fold"/>
</dbReference>
<feature type="region of interest" description="Disordered" evidence="7">
    <location>
        <begin position="1243"/>
        <end position="1305"/>
    </location>
</feature>
<dbReference type="Proteomes" id="UP000318571">
    <property type="component" value="Chromosome 6"/>
</dbReference>
<feature type="compositionally biased region" description="Low complexity" evidence="7">
    <location>
        <begin position="800"/>
        <end position="813"/>
    </location>
</feature>
<feature type="compositionally biased region" description="Polar residues" evidence="7">
    <location>
        <begin position="1290"/>
        <end position="1303"/>
    </location>
</feature>
<evidence type="ECO:0000256" key="5">
    <source>
        <dbReference type="ARBA" id="ARBA00022917"/>
    </source>
</evidence>
<feature type="region of interest" description="Disordered" evidence="7">
    <location>
        <begin position="1"/>
        <end position="66"/>
    </location>
</feature>
<feature type="region of interest" description="Disordered" evidence="7">
    <location>
        <begin position="1798"/>
        <end position="1824"/>
    </location>
</feature>
<keyword evidence="4" id="KW-0810">Translation regulation</keyword>
<feature type="compositionally biased region" description="Gly residues" evidence="7">
    <location>
        <begin position="16"/>
        <end position="25"/>
    </location>
</feature>
<dbReference type="Pfam" id="PF02020">
    <property type="entry name" value="W2"/>
    <property type="match status" value="1"/>
</dbReference>
<keyword evidence="11" id="KW-1185">Reference proteome</keyword>
<feature type="region of interest" description="Disordered" evidence="7">
    <location>
        <begin position="463"/>
        <end position="830"/>
    </location>
</feature>
<evidence type="ECO:0000259" key="9">
    <source>
        <dbReference type="PROSITE" id="PS51366"/>
    </source>
</evidence>
<feature type="compositionally biased region" description="Basic and acidic residues" evidence="7">
    <location>
        <begin position="1254"/>
        <end position="1273"/>
    </location>
</feature>
<dbReference type="Pfam" id="PF02847">
    <property type="entry name" value="MA3"/>
    <property type="match status" value="1"/>
</dbReference>
<feature type="compositionally biased region" description="Polar residues" evidence="7">
    <location>
        <begin position="615"/>
        <end position="624"/>
    </location>
</feature>
<proteinExistence type="inferred from homology"/>
<feature type="compositionally biased region" description="Low complexity" evidence="7">
    <location>
        <begin position="683"/>
        <end position="712"/>
    </location>
</feature>
<feature type="compositionally biased region" description="Low complexity" evidence="7">
    <location>
        <begin position="560"/>
        <end position="571"/>
    </location>
</feature>
<dbReference type="Pfam" id="PF21140">
    <property type="entry name" value="eIF4G1-like_eIF4E-bd"/>
    <property type="match status" value="1"/>
</dbReference>
<feature type="region of interest" description="Disordered" evidence="7">
    <location>
        <begin position="191"/>
        <end position="222"/>
    </location>
</feature>
<organism evidence="10 11">
    <name type="scientific">Tigriopus californicus</name>
    <name type="common">Marine copepod</name>
    <dbReference type="NCBI Taxonomy" id="6832"/>
    <lineage>
        <taxon>Eukaryota</taxon>
        <taxon>Metazoa</taxon>
        <taxon>Ecdysozoa</taxon>
        <taxon>Arthropoda</taxon>
        <taxon>Crustacea</taxon>
        <taxon>Multicrustacea</taxon>
        <taxon>Hexanauplia</taxon>
        <taxon>Copepoda</taxon>
        <taxon>Harpacticoida</taxon>
        <taxon>Harpacticidae</taxon>
        <taxon>Tigriopus</taxon>
    </lineage>
</organism>
<dbReference type="CDD" id="cd11559">
    <property type="entry name" value="W2_eIF4G1_like"/>
    <property type="match status" value="1"/>
</dbReference>
<dbReference type="GO" id="GO:0003729">
    <property type="term" value="F:mRNA binding"/>
    <property type="evidence" value="ECO:0007669"/>
    <property type="project" value="TreeGrafter"/>
</dbReference>
<keyword evidence="3" id="KW-0597">Phosphoprotein</keyword>
<dbReference type="Gene3D" id="1.25.40.180">
    <property type="match status" value="3"/>
</dbReference>
<feature type="compositionally biased region" description="Basic and acidic residues" evidence="7">
    <location>
        <begin position="243"/>
        <end position="260"/>
    </location>
</feature>
<dbReference type="SMART" id="SM00544">
    <property type="entry name" value="MA3"/>
    <property type="match status" value="1"/>
</dbReference>
<feature type="compositionally biased region" description="Basic and acidic residues" evidence="7">
    <location>
        <begin position="634"/>
        <end position="662"/>
    </location>
</feature>
<sequence length="1824" mass="199058">MQQQPPYNYGPQHGPNNGGNPGGQPRGPAHRSPFPHNPAGGNGMGQGAHNALRMPAPNNSMTMTQGQAGSMPFSMFPQSPRPMFPFLIQGNVNGTVWCYQGFNAILGGASRLLGGEGDVCPSGNALSHGAQISSHPEGHHPREKLRSETWQPDQPCADSAYQVANSGQGGQLAHGHAKAGECLAVSPALNQGAREGRREHSRRGTELATDDEGGDTAAADADPAADGVARWIHVELSGAAKKELEELKDNRPTRSSKDQYSRYPPPIISHVVQSDRNEHHDYLKDRSQVEKVRGNMFNPTAHEFVPQMGHNQRIVQSEHYGGPMTQYMPGPGMYPPHQPQFTIPPPAHTNNQMHPQSRPHVANPGVPTGLPTHSSAPASISMQQQLQAHHLNSVAIANASVGSGVVVSPAMAGPHQLTNIPGGNHQPQPLPPQSGSMNFMGGPNPSPPVAVAPAVRERKVLAIVNPDTGKPVDLNDSTPSDQAEDLAVSPALSTDKTETASNGTDSHSRQAVKPAILTPSNASETVSSSRPIAITAPKDEPAPKVEKSAVGSHQPEIHSESSPNPSGVSKSSPKKSSDLSGPESKSAKPNVPESISSTVPHPSSAPKETLPDMSISPTSEGNKASKTKKKGPARKAELNRKGDQKDGGSDMDAFKDLEKDGGGKPTVDSTLNHEATPPPVVLPAPAATTSTTVTATTTATASPSSLPPLSSSIVPKVEIEEPKISVTSAGPNRATTSQPLPSEKVALTDNNNVSAPKHSNSIPEVITSEPEKESKAHSTMLPPATPNSASSRRSQDDSDIPSVSEDNNVSSNSLDPAITNMLPKTSSSMSKLKYEYKPDQWSPLNPTGSKQYDREFLMMLQNDPLSKQKPQKLPDMDIVKDTSINMSVRKFADNRNQDWTPGYVQATSSRGPMGGISKKGSQNGGKRPDPGKKIISGLSIQEKVELHVAENAWKPDKLRGNKADSDKPAPDSIEELSKRARGILNKLTPQKFETLVEKFNSLPIDTEEKLNLCMELVYEKAVDEPGFSVAYAKMCEVLAGKQVMPMNGKSPIAFRNVLLLRCQKEFMNDYMDKEEKEEFQKQYDAADSEEKRKELKAEFEEKELKARRRSLGNIRFIGELYKLDMLKFKIMHQCIRNLLANKTDEESLECLCRLLSTVGNNLDDETTKTLAKGPNPEIKHFDTYFEDIRKIIGSKQITSRVRFMLQDLLDLRQSKWKPRREAAGPKTIDEIHQDAEREKKLENLMSKNAGGGGGRDDRGWSGRDGRDSQRDSGRGSFAHNDNSRKRNPRASAQGSDEGWNTIQPKFKPDMFNVDFVKNVKKVDATTLHLGGPSRVGASWSQGSLGSRTPRANMPSPGGNRFAAIASLGTSDSGGAPRDDGGSSRTSQSRFGPRDSSPGSNSIDRTEAVKNVQMKRNGPPVSSASDSSADKQSKILKGDPKIDIQIFKPIIDEYLGTNDMKEVLREIGEKFHPSNIAEFVSCVVEYGLERSDGTRTRLGSLFDVLVKQHYLTESQFLKGWCNVLGAVPDLMVDIPKVWDYLALILAPMVRNGTLSLSFLLDSVNYSKPEWKEAPKDFPGLYAAAALHALALNDGHKFVGGMWRKAGLQWSQFIPEADVDDFIATHKLGFSVNDLTVAANGPITQLSADQKRTELLKRLQNPDPKHKDVIYDWIDVTWGNQVSDTNFIRLLTTSVIESSLSSEETKKLDENKVGNLGPIIKRYLDGDVKKEIQAIFALQHLMDQWEHPRQMLYTLFEKFYDQNVLSLEAFLSWKNNEDINEQAGKGVAIKSTTGFFTWLKENEDEDDDEDEDDEDEEEDEIAKNKP</sequence>
<dbReference type="InterPro" id="IPR049485">
    <property type="entry name" value="eIF4G1-like_eIF4E-bd"/>
</dbReference>
<evidence type="ECO:0000256" key="3">
    <source>
        <dbReference type="ARBA" id="ARBA00022553"/>
    </source>
</evidence>
<dbReference type="FunFam" id="1.25.40.180:FF:000042">
    <property type="entry name" value="Eukaryotic translation initiation factor 4 gamma"/>
    <property type="match status" value="1"/>
</dbReference>
<dbReference type="PANTHER" id="PTHR23253:SF78">
    <property type="entry name" value="EUKARYOTIC TRANSLATION INITIATION FACTOR 4G1, ISOFORM B-RELATED"/>
    <property type="match status" value="1"/>
</dbReference>
<dbReference type="InterPro" id="IPR003890">
    <property type="entry name" value="MIF4G-like_typ-3"/>
</dbReference>
<dbReference type="PROSITE" id="PS51366">
    <property type="entry name" value="MI"/>
    <property type="match status" value="1"/>
</dbReference>
<dbReference type="PROSITE" id="PS51363">
    <property type="entry name" value="W2"/>
    <property type="match status" value="1"/>
</dbReference>
<dbReference type="OMA" id="HEMMQHM"/>
<feature type="region of interest" description="Disordered" evidence="7">
    <location>
        <begin position="126"/>
        <end position="152"/>
    </location>
</feature>
<accession>A0A553PNQ6</accession>
<feature type="compositionally biased region" description="Polar residues" evidence="7">
    <location>
        <begin position="748"/>
        <end position="762"/>
    </location>
</feature>
<feature type="compositionally biased region" description="Polar residues" evidence="7">
    <location>
        <begin position="518"/>
        <end position="530"/>
    </location>
</feature>
<evidence type="ECO:0000313" key="11">
    <source>
        <dbReference type="Proteomes" id="UP000318571"/>
    </source>
</evidence>
<feature type="compositionally biased region" description="Basic and acidic residues" evidence="7">
    <location>
        <begin position="136"/>
        <end position="147"/>
    </location>
</feature>
<dbReference type="InterPro" id="IPR003891">
    <property type="entry name" value="Initiation_fac_eIF4g_MI"/>
</dbReference>
<dbReference type="InterPro" id="IPR003307">
    <property type="entry name" value="W2_domain"/>
</dbReference>
<dbReference type="EMBL" id="VCGU01000002">
    <property type="protein sequence ID" value="TRY79315.1"/>
    <property type="molecule type" value="Genomic_DNA"/>
</dbReference>
<evidence type="ECO:0000313" key="10">
    <source>
        <dbReference type="EMBL" id="TRY79315.1"/>
    </source>
</evidence>
<protein>
    <recommendedName>
        <fullName evidence="12">MI domain-containing protein</fullName>
    </recommendedName>
</protein>
<evidence type="ECO:0000256" key="7">
    <source>
        <dbReference type="SAM" id="MobiDB-lite"/>
    </source>
</evidence>
<feature type="compositionally biased region" description="Basic and acidic residues" evidence="7">
    <location>
        <begin position="537"/>
        <end position="547"/>
    </location>
</feature>
<evidence type="ECO:0008006" key="12">
    <source>
        <dbReference type="Google" id="ProtNLM"/>
    </source>
</evidence>
<evidence type="ECO:0000256" key="1">
    <source>
        <dbReference type="ARBA" id="ARBA00005775"/>
    </source>
</evidence>
<gene>
    <name evidence="10" type="ORF">TCAL_06059</name>
</gene>
<reference evidence="10 11" key="1">
    <citation type="journal article" date="2018" name="Nat. Ecol. Evol.">
        <title>Genomic signatures of mitonuclear coevolution across populations of Tigriopus californicus.</title>
        <authorList>
            <person name="Barreto F.S."/>
            <person name="Watson E.T."/>
            <person name="Lima T.G."/>
            <person name="Willett C.S."/>
            <person name="Edmands S."/>
            <person name="Li W."/>
            <person name="Burton R.S."/>
        </authorList>
    </citation>
    <scope>NUCLEOTIDE SEQUENCE [LARGE SCALE GENOMIC DNA]</scope>
    <source>
        <strain evidence="10 11">San Diego</strain>
    </source>
</reference>
<dbReference type="SUPFAM" id="SSF48371">
    <property type="entry name" value="ARM repeat"/>
    <property type="match status" value="3"/>
</dbReference>
<feature type="compositionally biased region" description="Basic and acidic residues" evidence="7">
    <location>
        <begin position="194"/>
        <end position="205"/>
    </location>
</feature>
<evidence type="ECO:0000256" key="2">
    <source>
        <dbReference type="ARBA" id="ARBA00022540"/>
    </source>
</evidence>
<feature type="compositionally biased region" description="Acidic residues" evidence="7">
    <location>
        <begin position="1800"/>
        <end position="1818"/>
    </location>
</feature>
<name>A0A553PNQ6_TIGCA</name>
<comment type="similarity">
    <text evidence="1">Belongs to the eukaryotic initiation factor 4G family.</text>
</comment>
<feature type="coiled-coil region" evidence="6">
    <location>
        <begin position="1076"/>
        <end position="1105"/>
    </location>
</feature>
<feature type="region of interest" description="Disordered" evidence="7">
    <location>
        <begin position="243"/>
        <end position="265"/>
    </location>
</feature>
<feature type="compositionally biased region" description="Polar residues" evidence="7">
    <location>
        <begin position="725"/>
        <end position="740"/>
    </location>
</feature>
<dbReference type="STRING" id="6832.A0A553PNQ6"/>
<dbReference type="SMART" id="SM00543">
    <property type="entry name" value="MIF4G"/>
    <property type="match status" value="1"/>
</dbReference>
<dbReference type="SMART" id="SM00515">
    <property type="entry name" value="eIF5C"/>
    <property type="match status" value="1"/>
</dbReference>
<keyword evidence="6" id="KW-0175">Coiled coil</keyword>
<dbReference type="GO" id="GO:0003743">
    <property type="term" value="F:translation initiation factor activity"/>
    <property type="evidence" value="ECO:0007669"/>
    <property type="project" value="UniProtKB-KW"/>
</dbReference>
<keyword evidence="2" id="KW-0396">Initiation factor</keyword>
<evidence type="ECO:0000256" key="4">
    <source>
        <dbReference type="ARBA" id="ARBA00022845"/>
    </source>
</evidence>
<dbReference type="GO" id="GO:0016281">
    <property type="term" value="C:eukaryotic translation initiation factor 4F complex"/>
    <property type="evidence" value="ECO:0007669"/>
    <property type="project" value="TreeGrafter"/>
</dbReference>
<feature type="compositionally biased region" description="Low complexity" evidence="7">
    <location>
        <begin position="1"/>
        <end position="15"/>
    </location>
</feature>
<dbReference type="GO" id="GO:0006417">
    <property type="term" value="P:regulation of translation"/>
    <property type="evidence" value="ECO:0007669"/>
    <property type="project" value="UniProtKB-KW"/>
</dbReference>
<keyword evidence="5" id="KW-0648">Protein biosynthesis</keyword>
<feature type="region of interest" description="Disordered" evidence="7">
    <location>
        <begin position="897"/>
        <end position="934"/>
    </location>
</feature>
<feature type="domain" description="MI" evidence="9">
    <location>
        <begin position="1441"/>
        <end position="1563"/>
    </location>
</feature>
<dbReference type="Pfam" id="PF02854">
    <property type="entry name" value="MIF4G"/>
    <property type="match status" value="1"/>
</dbReference>
<feature type="domain" description="W2" evidence="8">
    <location>
        <begin position="1640"/>
        <end position="1807"/>
    </location>
</feature>
<feature type="region of interest" description="Disordered" evidence="7">
    <location>
        <begin position="1328"/>
        <end position="1434"/>
    </location>
</feature>
<evidence type="ECO:0000259" key="8">
    <source>
        <dbReference type="PROSITE" id="PS51363"/>
    </source>
</evidence>
<dbReference type="PANTHER" id="PTHR23253">
    <property type="entry name" value="EUKARYOTIC TRANSLATION INITIATION FACTOR 4 GAMMA"/>
    <property type="match status" value="1"/>
</dbReference>
<evidence type="ECO:0000256" key="6">
    <source>
        <dbReference type="SAM" id="Coils"/>
    </source>
</evidence>
<feature type="compositionally biased region" description="Polar residues" evidence="7">
    <location>
        <begin position="491"/>
        <end position="505"/>
    </location>
</feature>